<evidence type="ECO:0000313" key="2">
    <source>
        <dbReference type="EMBL" id="CAA7269744.1"/>
    </source>
</evidence>
<protein>
    <submittedName>
        <fullName evidence="2">Uncharacterized protein</fullName>
    </submittedName>
</protein>
<comment type="caution">
    <text evidence="2">The sequence shown here is derived from an EMBL/GenBank/DDBJ whole genome shotgun (WGS) entry which is preliminary data.</text>
</comment>
<evidence type="ECO:0000313" key="3">
    <source>
        <dbReference type="Proteomes" id="UP000467700"/>
    </source>
</evidence>
<dbReference type="AlphaFoldDB" id="A0A8S0W069"/>
<feature type="region of interest" description="Disordered" evidence="1">
    <location>
        <begin position="195"/>
        <end position="259"/>
    </location>
</feature>
<feature type="compositionally biased region" description="Pro residues" evidence="1">
    <location>
        <begin position="94"/>
        <end position="103"/>
    </location>
</feature>
<accession>A0A8S0W069</accession>
<name>A0A8S0W069_CYCAE</name>
<feature type="region of interest" description="Disordered" evidence="1">
    <location>
        <begin position="71"/>
        <end position="137"/>
    </location>
</feature>
<feature type="compositionally biased region" description="Basic and acidic residues" evidence="1">
    <location>
        <begin position="250"/>
        <end position="259"/>
    </location>
</feature>
<evidence type="ECO:0000256" key="1">
    <source>
        <dbReference type="SAM" id="MobiDB-lite"/>
    </source>
</evidence>
<dbReference type="EMBL" id="CACVBS010000079">
    <property type="protein sequence ID" value="CAA7269744.1"/>
    <property type="molecule type" value="Genomic_DNA"/>
</dbReference>
<dbReference type="Proteomes" id="UP000467700">
    <property type="component" value="Unassembled WGS sequence"/>
</dbReference>
<sequence length="259" mass="28400">MARRDTDNGDIYRFHYGSRDVVMIDPDVNLVGGEGQSMSILDRTEGVYMKGGSINVVGFGRNQTSFPYLPPVQQPHSAQGHYPSQGVQYGYRRAPPPNHPDAPPHSQAYPANPSYLPPGRSQTTGAIPPLGHSLPSDQISYGSPNMFAPPGGSSADSTARRGTLPLPQMPYNGGYHSQGYYVEEPGEEPQWFPAPERHGAHPNFHRPTPMMQSRSDGPPDADLAAFLNRPRRARAMSDPEDDFRNTFGDSEERNENGAK</sequence>
<organism evidence="2 3">
    <name type="scientific">Cyclocybe aegerita</name>
    <name type="common">Black poplar mushroom</name>
    <name type="synonym">Agrocybe aegerita</name>
    <dbReference type="NCBI Taxonomy" id="1973307"/>
    <lineage>
        <taxon>Eukaryota</taxon>
        <taxon>Fungi</taxon>
        <taxon>Dikarya</taxon>
        <taxon>Basidiomycota</taxon>
        <taxon>Agaricomycotina</taxon>
        <taxon>Agaricomycetes</taxon>
        <taxon>Agaricomycetidae</taxon>
        <taxon>Agaricales</taxon>
        <taxon>Agaricineae</taxon>
        <taxon>Bolbitiaceae</taxon>
        <taxon>Cyclocybe</taxon>
    </lineage>
</organism>
<proteinExistence type="predicted"/>
<keyword evidence="3" id="KW-1185">Reference proteome</keyword>
<reference evidence="2 3" key="1">
    <citation type="submission" date="2020-01" db="EMBL/GenBank/DDBJ databases">
        <authorList>
            <person name="Gupta K D."/>
        </authorList>
    </citation>
    <scope>NUCLEOTIDE SEQUENCE [LARGE SCALE GENOMIC DNA]</scope>
</reference>
<gene>
    <name evidence="2" type="ORF">AAE3_LOCUS11767</name>
</gene>